<keyword evidence="7 18" id="KW-0812">Transmembrane</keyword>
<dbReference type="GO" id="GO:0030246">
    <property type="term" value="F:carbohydrate binding"/>
    <property type="evidence" value="ECO:0007669"/>
    <property type="project" value="UniProtKB-KW"/>
</dbReference>
<keyword evidence="8" id="KW-0732">Signal</keyword>
<dbReference type="Gene3D" id="2.60.120.200">
    <property type="match status" value="1"/>
</dbReference>
<dbReference type="AlphaFoldDB" id="A0AAP0J3Z1"/>
<feature type="transmembrane region" description="Helical" evidence="18">
    <location>
        <begin position="108"/>
        <end position="132"/>
    </location>
</feature>
<dbReference type="GO" id="GO:0004674">
    <property type="term" value="F:protein serine/threonine kinase activity"/>
    <property type="evidence" value="ECO:0007669"/>
    <property type="project" value="UniProtKB-KW"/>
</dbReference>
<comment type="catalytic activity">
    <reaction evidence="15">
        <text>L-threonyl-[protein] + ATP = O-phospho-L-threonyl-[protein] + ADP + H(+)</text>
        <dbReference type="Rhea" id="RHEA:46608"/>
        <dbReference type="Rhea" id="RHEA-COMP:11060"/>
        <dbReference type="Rhea" id="RHEA-COMP:11605"/>
        <dbReference type="ChEBI" id="CHEBI:15378"/>
        <dbReference type="ChEBI" id="CHEBI:30013"/>
        <dbReference type="ChEBI" id="CHEBI:30616"/>
        <dbReference type="ChEBI" id="CHEBI:61977"/>
        <dbReference type="ChEBI" id="CHEBI:456216"/>
        <dbReference type="EC" id="2.7.11.1"/>
    </reaction>
</comment>
<evidence type="ECO:0000256" key="5">
    <source>
        <dbReference type="ARBA" id="ARBA00022527"/>
    </source>
</evidence>
<evidence type="ECO:0000313" key="20">
    <source>
        <dbReference type="EMBL" id="KAK9127003.1"/>
    </source>
</evidence>
<evidence type="ECO:0000256" key="6">
    <source>
        <dbReference type="ARBA" id="ARBA00022679"/>
    </source>
</evidence>
<evidence type="ECO:0000256" key="10">
    <source>
        <dbReference type="ARBA" id="ARBA00022741"/>
    </source>
</evidence>
<comment type="caution">
    <text evidence="20">The sequence shown here is derived from an EMBL/GenBank/DDBJ whole genome shotgun (WGS) entry which is preliminary data.</text>
</comment>
<keyword evidence="11" id="KW-0418">Kinase</keyword>
<dbReference type="EC" id="2.7.11.1" evidence="4"/>
<dbReference type="SUPFAM" id="SSF49899">
    <property type="entry name" value="Concanavalin A-like lectins/glucanases"/>
    <property type="match status" value="1"/>
</dbReference>
<dbReference type="FunFam" id="3.30.200.20:FF:000423">
    <property type="entry name" value="L-type lectin-domain containing receptor kinase S.1"/>
    <property type="match status" value="1"/>
</dbReference>
<feature type="binding site" evidence="17">
    <location>
        <position position="194"/>
    </location>
    <ligand>
        <name>ATP</name>
        <dbReference type="ChEBI" id="CHEBI:30616"/>
    </ligand>
</feature>
<evidence type="ECO:0000256" key="12">
    <source>
        <dbReference type="ARBA" id="ARBA00022840"/>
    </source>
</evidence>
<reference evidence="20 21" key="1">
    <citation type="submission" date="2024-01" db="EMBL/GenBank/DDBJ databases">
        <title>Genome assemblies of Stephania.</title>
        <authorList>
            <person name="Yang L."/>
        </authorList>
    </citation>
    <scope>NUCLEOTIDE SEQUENCE [LARGE SCALE GENOMIC DNA]</scope>
    <source>
        <strain evidence="20">JXDWG</strain>
        <tissue evidence="20">Leaf</tissue>
    </source>
</reference>
<dbReference type="PROSITE" id="PS50011">
    <property type="entry name" value="PROTEIN_KINASE_DOM"/>
    <property type="match status" value="1"/>
</dbReference>
<dbReference type="InterPro" id="IPR050528">
    <property type="entry name" value="L-type_Lectin-RKs"/>
</dbReference>
<evidence type="ECO:0000256" key="14">
    <source>
        <dbReference type="ARBA" id="ARBA00023136"/>
    </source>
</evidence>
<organism evidence="20 21">
    <name type="scientific">Stephania cephalantha</name>
    <dbReference type="NCBI Taxonomy" id="152367"/>
    <lineage>
        <taxon>Eukaryota</taxon>
        <taxon>Viridiplantae</taxon>
        <taxon>Streptophyta</taxon>
        <taxon>Embryophyta</taxon>
        <taxon>Tracheophyta</taxon>
        <taxon>Spermatophyta</taxon>
        <taxon>Magnoliopsida</taxon>
        <taxon>Ranunculales</taxon>
        <taxon>Menispermaceae</taxon>
        <taxon>Menispermoideae</taxon>
        <taxon>Cissampelideae</taxon>
        <taxon>Stephania</taxon>
    </lineage>
</organism>
<evidence type="ECO:0000256" key="18">
    <source>
        <dbReference type="SAM" id="Phobius"/>
    </source>
</evidence>
<dbReference type="EMBL" id="JBBNAG010000006">
    <property type="protein sequence ID" value="KAK9127003.1"/>
    <property type="molecule type" value="Genomic_DNA"/>
</dbReference>
<dbReference type="SMART" id="SM00220">
    <property type="entry name" value="S_TKc"/>
    <property type="match status" value="1"/>
</dbReference>
<evidence type="ECO:0000256" key="13">
    <source>
        <dbReference type="ARBA" id="ARBA00022989"/>
    </source>
</evidence>
<evidence type="ECO:0000256" key="11">
    <source>
        <dbReference type="ARBA" id="ARBA00022777"/>
    </source>
</evidence>
<keyword evidence="6" id="KW-0808">Transferase</keyword>
<evidence type="ECO:0000256" key="1">
    <source>
        <dbReference type="ARBA" id="ARBA00004479"/>
    </source>
</evidence>
<dbReference type="PROSITE" id="PS00108">
    <property type="entry name" value="PROTEIN_KINASE_ST"/>
    <property type="match status" value="1"/>
</dbReference>
<dbReference type="Pfam" id="PF00069">
    <property type="entry name" value="Pkinase"/>
    <property type="match status" value="1"/>
</dbReference>
<gene>
    <name evidence="20" type="ORF">Scep_015849</name>
</gene>
<dbReference type="Proteomes" id="UP001419268">
    <property type="component" value="Unassembled WGS sequence"/>
</dbReference>
<dbReference type="Gene3D" id="1.10.510.10">
    <property type="entry name" value="Transferase(Phosphotransferase) domain 1"/>
    <property type="match status" value="1"/>
</dbReference>
<dbReference type="InterPro" id="IPR011009">
    <property type="entry name" value="Kinase-like_dom_sf"/>
</dbReference>
<evidence type="ECO:0000256" key="2">
    <source>
        <dbReference type="ARBA" id="ARBA00008536"/>
    </source>
</evidence>
<feature type="domain" description="Protein kinase" evidence="19">
    <location>
        <begin position="165"/>
        <end position="442"/>
    </location>
</feature>
<dbReference type="GO" id="GO:0005524">
    <property type="term" value="F:ATP binding"/>
    <property type="evidence" value="ECO:0007669"/>
    <property type="project" value="UniProtKB-UniRule"/>
</dbReference>
<dbReference type="InterPro" id="IPR008271">
    <property type="entry name" value="Ser/Thr_kinase_AS"/>
</dbReference>
<comment type="subcellular location">
    <subcellularLocation>
        <location evidence="1">Membrane</location>
        <topology evidence="1">Single-pass type I membrane protein</topology>
    </subcellularLocation>
</comment>
<dbReference type="InterPro" id="IPR017441">
    <property type="entry name" value="Protein_kinase_ATP_BS"/>
</dbReference>
<evidence type="ECO:0000256" key="4">
    <source>
        <dbReference type="ARBA" id="ARBA00012513"/>
    </source>
</evidence>
<keyword evidence="10 17" id="KW-0547">Nucleotide-binding</keyword>
<keyword evidence="9" id="KW-0430">Lectin</keyword>
<dbReference type="FunFam" id="1.10.510.10:FF:000108">
    <property type="entry name" value="L-type lectin-domain containing receptor kinase S.4"/>
    <property type="match status" value="1"/>
</dbReference>
<evidence type="ECO:0000256" key="9">
    <source>
        <dbReference type="ARBA" id="ARBA00022734"/>
    </source>
</evidence>
<dbReference type="InterPro" id="IPR013320">
    <property type="entry name" value="ConA-like_dom_sf"/>
</dbReference>
<sequence>MATTKQDINLKSGNTIMAWVDYDSIANILNVTLSSSSQKPKIPLLTFPIDLSPILLDSMYVGFSASTGLLASSHYIFGWSFKMNGQARNLDLASLPTLPSPGKSHTTLTVALSTASATIVLVLVVLASLYLIRKIKNADLIEAWELDVGPHRFSYKELKIATKGFRDKDLLGFGGFGRVYRGTLPKSKAQVAVKQISRESKQGVREFVSEIETIGRLRHRNLVQLQGWCRRRGDLLLVYDYMPNGSLDKLLFDEPTTTRVVLTWEQRFKIIKGVASGLLYLHEEWEQIVIHRDIKASNVLLDSELNGKLGDFGLARLYEHGANPSTTRVVGTLGYLAPELTRTGKGTASTDVFAFGALLLEVACGRKPIEPKALPEELILVDWVWEKWSQGRVFDVVDPKLKGEFDEAEVVLVVKLGLMCSNSAPNARPSMRKVVRYLEGELRMPETLSAPGKVRMVKEGSMTCRCPSHTHLIPRLGRCLRLLLAWVEKVAVVALSLSLVRRPSLYCRLESRISP</sequence>
<evidence type="ECO:0000256" key="16">
    <source>
        <dbReference type="ARBA" id="ARBA00048679"/>
    </source>
</evidence>
<evidence type="ECO:0000256" key="7">
    <source>
        <dbReference type="ARBA" id="ARBA00022692"/>
    </source>
</evidence>
<evidence type="ECO:0000256" key="17">
    <source>
        <dbReference type="PROSITE-ProRule" id="PRU10141"/>
    </source>
</evidence>
<dbReference type="GO" id="GO:0016020">
    <property type="term" value="C:membrane"/>
    <property type="evidence" value="ECO:0007669"/>
    <property type="project" value="UniProtKB-SubCell"/>
</dbReference>
<comment type="catalytic activity">
    <reaction evidence="16">
        <text>L-seryl-[protein] + ATP = O-phospho-L-seryl-[protein] + ADP + H(+)</text>
        <dbReference type="Rhea" id="RHEA:17989"/>
        <dbReference type="Rhea" id="RHEA-COMP:9863"/>
        <dbReference type="Rhea" id="RHEA-COMP:11604"/>
        <dbReference type="ChEBI" id="CHEBI:15378"/>
        <dbReference type="ChEBI" id="CHEBI:29999"/>
        <dbReference type="ChEBI" id="CHEBI:30616"/>
        <dbReference type="ChEBI" id="CHEBI:83421"/>
        <dbReference type="ChEBI" id="CHEBI:456216"/>
        <dbReference type="EC" id="2.7.11.1"/>
    </reaction>
</comment>
<keyword evidence="13 18" id="KW-1133">Transmembrane helix</keyword>
<keyword evidence="21" id="KW-1185">Reference proteome</keyword>
<comment type="similarity">
    <text evidence="2">In the N-terminal section; belongs to the leguminous lectin family.</text>
</comment>
<comment type="similarity">
    <text evidence="3">In the C-terminal section; belongs to the protein kinase superfamily. Ser/Thr protein kinase family.</text>
</comment>
<dbReference type="SUPFAM" id="SSF56112">
    <property type="entry name" value="Protein kinase-like (PK-like)"/>
    <property type="match status" value="1"/>
</dbReference>
<feature type="transmembrane region" description="Helical" evidence="18">
    <location>
        <begin position="60"/>
        <end position="81"/>
    </location>
</feature>
<keyword evidence="5" id="KW-0723">Serine/threonine-protein kinase</keyword>
<accession>A0AAP0J3Z1</accession>
<evidence type="ECO:0000256" key="8">
    <source>
        <dbReference type="ARBA" id="ARBA00022729"/>
    </source>
</evidence>
<dbReference type="InterPro" id="IPR001220">
    <property type="entry name" value="Legume_lectin_dom"/>
</dbReference>
<dbReference type="PROSITE" id="PS00107">
    <property type="entry name" value="PROTEIN_KINASE_ATP"/>
    <property type="match status" value="1"/>
</dbReference>
<protein>
    <recommendedName>
        <fullName evidence="4">non-specific serine/threonine protein kinase</fullName>
        <ecNumber evidence="4">2.7.11.1</ecNumber>
    </recommendedName>
</protein>
<evidence type="ECO:0000256" key="15">
    <source>
        <dbReference type="ARBA" id="ARBA00047899"/>
    </source>
</evidence>
<dbReference type="CDD" id="cd14066">
    <property type="entry name" value="STKc_IRAK"/>
    <property type="match status" value="1"/>
</dbReference>
<dbReference type="Pfam" id="PF00139">
    <property type="entry name" value="Lectin_legB"/>
    <property type="match status" value="1"/>
</dbReference>
<evidence type="ECO:0000259" key="19">
    <source>
        <dbReference type="PROSITE" id="PS50011"/>
    </source>
</evidence>
<dbReference type="PANTHER" id="PTHR27007">
    <property type="match status" value="1"/>
</dbReference>
<keyword evidence="14 18" id="KW-0472">Membrane</keyword>
<keyword evidence="12 17" id="KW-0067">ATP-binding</keyword>
<evidence type="ECO:0000313" key="21">
    <source>
        <dbReference type="Proteomes" id="UP001419268"/>
    </source>
</evidence>
<dbReference type="Gene3D" id="3.30.200.20">
    <property type="entry name" value="Phosphorylase Kinase, domain 1"/>
    <property type="match status" value="1"/>
</dbReference>
<evidence type="ECO:0000256" key="3">
    <source>
        <dbReference type="ARBA" id="ARBA00010217"/>
    </source>
</evidence>
<proteinExistence type="inferred from homology"/>
<name>A0AAP0J3Z1_9MAGN</name>
<dbReference type="InterPro" id="IPR000719">
    <property type="entry name" value="Prot_kinase_dom"/>
</dbReference>